<organism evidence="3 4">
    <name type="scientific">Brassica napus</name>
    <name type="common">Rape</name>
    <dbReference type="NCBI Taxonomy" id="3708"/>
    <lineage>
        <taxon>Eukaryota</taxon>
        <taxon>Viridiplantae</taxon>
        <taxon>Streptophyta</taxon>
        <taxon>Embryophyta</taxon>
        <taxon>Tracheophyta</taxon>
        <taxon>Spermatophyta</taxon>
        <taxon>Magnoliopsida</taxon>
        <taxon>eudicotyledons</taxon>
        <taxon>Gunneridae</taxon>
        <taxon>Pentapetalae</taxon>
        <taxon>rosids</taxon>
        <taxon>malvids</taxon>
        <taxon>Brassicales</taxon>
        <taxon>Brassicaceae</taxon>
        <taxon>Brassiceae</taxon>
        <taxon>Brassica</taxon>
    </lineage>
</organism>
<keyword evidence="4" id="KW-1185">Reference proteome</keyword>
<dbReference type="Proteomes" id="UP000028999">
    <property type="component" value="Unassembled WGS sequence"/>
</dbReference>
<reference evidence="3" key="2">
    <citation type="submission" date="2014-06" db="EMBL/GenBank/DDBJ databases">
        <authorList>
            <person name="Genoscope - CEA"/>
        </authorList>
    </citation>
    <scope>NUCLEOTIDE SEQUENCE</scope>
</reference>
<evidence type="ECO:0000313" key="3">
    <source>
        <dbReference type="EMBL" id="CDY68169.1"/>
    </source>
</evidence>
<dbReference type="Proteomes" id="UP001295469">
    <property type="component" value="Chromosome C09"/>
</dbReference>
<evidence type="ECO:0000256" key="1">
    <source>
        <dbReference type="SAM" id="MobiDB-lite"/>
    </source>
</evidence>
<reference evidence="3 4" key="1">
    <citation type="journal article" date="2014" name="Science">
        <title>Plant genetics. Early allopolyploid evolution in the post-Neolithic Brassica napus oilseed genome.</title>
        <authorList>
            <person name="Chalhoub B."/>
            <person name="Denoeud F."/>
            <person name="Liu S."/>
            <person name="Parkin I.A."/>
            <person name="Tang H."/>
            <person name="Wang X."/>
            <person name="Chiquet J."/>
            <person name="Belcram H."/>
            <person name="Tong C."/>
            <person name="Samans B."/>
            <person name="Correa M."/>
            <person name="Da Silva C."/>
            <person name="Just J."/>
            <person name="Falentin C."/>
            <person name="Koh C.S."/>
            <person name="Le Clainche I."/>
            <person name="Bernard M."/>
            <person name="Bento P."/>
            <person name="Noel B."/>
            <person name="Labadie K."/>
            <person name="Alberti A."/>
            <person name="Charles M."/>
            <person name="Arnaud D."/>
            <person name="Guo H."/>
            <person name="Daviaud C."/>
            <person name="Alamery S."/>
            <person name="Jabbari K."/>
            <person name="Zhao M."/>
            <person name="Edger P.P."/>
            <person name="Chelaifa H."/>
            <person name="Tack D."/>
            <person name="Lassalle G."/>
            <person name="Mestiri I."/>
            <person name="Schnel N."/>
            <person name="Le Paslier M.C."/>
            <person name="Fan G."/>
            <person name="Renault V."/>
            <person name="Bayer P.E."/>
            <person name="Golicz A.A."/>
            <person name="Manoli S."/>
            <person name="Lee T.H."/>
            <person name="Thi V.H."/>
            <person name="Chalabi S."/>
            <person name="Hu Q."/>
            <person name="Fan C."/>
            <person name="Tollenaere R."/>
            <person name="Lu Y."/>
            <person name="Battail C."/>
            <person name="Shen J."/>
            <person name="Sidebottom C.H."/>
            <person name="Wang X."/>
            <person name="Canaguier A."/>
            <person name="Chauveau A."/>
            <person name="Berard A."/>
            <person name="Deniot G."/>
            <person name="Guan M."/>
            <person name="Liu Z."/>
            <person name="Sun F."/>
            <person name="Lim Y.P."/>
            <person name="Lyons E."/>
            <person name="Town C.D."/>
            <person name="Bancroft I."/>
            <person name="Wang X."/>
            <person name="Meng J."/>
            <person name="Ma J."/>
            <person name="Pires J.C."/>
            <person name="King G.J."/>
            <person name="Brunel D."/>
            <person name="Delourme R."/>
            <person name="Renard M."/>
            <person name="Aury J.M."/>
            <person name="Adams K.L."/>
            <person name="Batley J."/>
            <person name="Snowdon R.J."/>
            <person name="Tost J."/>
            <person name="Edwards D."/>
            <person name="Zhou Y."/>
            <person name="Hua W."/>
            <person name="Sharpe A.G."/>
            <person name="Paterson A.H."/>
            <person name="Guan C."/>
            <person name="Wincker P."/>
        </authorList>
    </citation>
    <scope>NUCLEOTIDE SEQUENCE [LARGE SCALE GENOMIC DNA]</scope>
    <source>
        <strain evidence="4">cv. Darmor-bzh</strain>
    </source>
</reference>
<dbReference type="Gramene" id="CDY68169">
    <property type="protein sequence ID" value="CDY68169"/>
    <property type="gene ID" value="GSBRNA2T00070007001"/>
</dbReference>
<dbReference type="EMBL" id="HG994373">
    <property type="protein sequence ID" value="CAF1716915.1"/>
    <property type="molecule type" value="Genomic_DNA"/>
</dbReference>
<accession>A0A078JMY4</accession>
<dbReference type="AlphaFoldDB" id="A0A078JMY4"/>
<gene>
    <name evidence="3" type="primary">BnaCnng57850D</name>
    <name evidence="2" type="ORF">DARMORV10_C09P10620.1</name>
    <name evidence="3" type="ORF">GSBRNA2T00070007001</name>
</gene>
<dbReference type="EMBL" id="LK036928">
    <property type="protein sequence ID" value="CDY68169.1"/>
    <property type="molecule type" value="Genomic_DNA"/>
</dbReference>
<protein>
    <submittedName>
        <fullName evidence="2">(rape) hypothetical protein</fullName>
    </submittedName>
    <submittedName>
        <fullName evidence="3">BnaCnng57850D protein</fullName>
    </submittedName>
</protein>
<feature type="compositionally biased region" description="Basic residues" evidence="1">
    <location>
        <begin position="22"/>
        <end position="34"/>
    </location>
</feature>
<name>A0A078JMY4_BRANA</name>
<feature type="compositionally biased region" description="Basic and acidic residues" evidence="1">
    <location>
        <begin position="35"/>
        <end position="46"/>
    </location>
</feature>
<proteinExistence type="predicted"/>
<evidence type="ECO:0000313" key="4">
    <source>
        <dbReference type="Proteomes" id="UP000028999"/>
    </source>
</evidence>
<reference evidence="2" key="3">
    <citation type="submission" date="2021-01" db="EMBL/GenBank/DDBJ databases">
        <authorList>
            <consortium name="Genoscope - CEA"/>
            <person name="William W."/>
        </authorList>
    </citation>
    <scope>NUCLEOTIDE SEQUENCE</scope>
</reference>
<sequence>MEVRRCNIIDQGEEPSIDCGKRRTIGLKRNKKRRTTESGKNPERSRHLQQTGR</sequence>
<feature type="region of interest" description="Disordered" evidence="1">
    <location>
        <begin position="1"/>
        <end position="53"/>
    </location>
</feature>
<dbReference type="PaxDb" id="3708-A0A078JMY4"/>
<evidence type="ECO:0000313" key="2">
    <source>
        <dbReference type="EMBL" id="CAF1716915.1"/>
    </source>
</evidence>